<reference evidence="3" key="2">
    <citation type="submission" date="2019-07" db="EMBL/GenBank/DDBJ databases">
        <authorList>
            <person name="Seetharam A."/>
            <person name="Woodhouse M."/>
            <person name="Cannon E."/>
        </authorList>
    </citation>
    <scope>NUCLEOTIDE SEQUENCE [LARGE SCALE GENOMIC DNA]</scope>
    <source>
        <strain evidence="3">cv. B73</strain>
    </source>
</reference>
<dbReference type="EMBL" id="CM007647">
    <property type="protein sequence ID" value="ONM06736.1"/>
    <property type="molecule type" value="Genomic_DNA"/>
</dbReference>
<dbReference type="RefSeq" id="XP_008665017.1">
    <property type="nucleotide sequence ID" value="XM_008666795.4"/>
</dbReference>
<keyword evidence="5" id="KW-1267">Proteomics identification</keyword>
<dbReference type="eggNOG" id="KOG1058">
    <property type="taxonomic scope" value="Eukaryota"/>
</dbReference>
<dbReference type="STRING" id="4577.A0A1D6KW81"/>
<name>A0A1D6KW81_MAIZE</name>
<dbReference type="InterPro" id="IPR016024">
    <property type="entry name" value="ARM-type_fold"/>
</dbReference>
<dbReference type="InterPro" id="IPR011989">
    <property type="entry name" value="ARM-like"/>
</dbReference>
<dbReference type="KEGG" id="zma:103643632"/>
<dbReference type="Gene3D" id="1.25.10.10">
    <property type="entry name" value="Leucine-rich Repeat Variant"/>
    <property type="match status" value="1"/>
</dbReference>
<dbReference type="GO" id="GO:0006888">
    <property type="term" value="P:endoplasmic reticulum to Golgi vesicle-mediated transport"/>
    <property type="evidence" value="ECO:0000318"/>
    <property type="project" value="GO_Central"/>
</dbReference>
<reference evidence="2 4" key="1">
    <citation type="submission" date="2015-12" db="EMBL/GenBank/DDBJ databases">
        <title>Update maize B73 reference genome by single molecule sequencing technologies.</title>
        <authorList>
            <consortium name="Maize Genome Sequencing Project"/>
            <person name="Ware D."/>
        </authorList>
    </citation>
    <scope>NUCLEOTIDE SEQUENCE [LARGE SCALE GENOMIC DNA]</scope>
    <source>
        <strain evidence="4">cv. B73</strain>
        <tissue evidence="2">Seedling</tissue>
    </source>
</reference>
<dbReference type="EnsemblPlants" id="Zm00001eb049180_T001">
    <property type="protein sequence ID" value="Zm00001eb049180_P001"/>
    <property type="gene ID" value="Zm00001eb049180"/>
</dbReference>
<dbReference type="GO" id="GO:0006886">
    <property type="term" value="P:intracellular protein transport"/>
    <property type="evidence" value="ECO:0007669"/>
    <property type="project" value="InterPro"/>
</dbReference>
<dbReference type="InterPro" id="IPR016460">
    <property type="entry name" value="COPB1"/>
</dbReference>
<evidence type="ECO:0007829" key="5">
    <source>
        <dbReference type="PeptideAtlas" id="A0A1D6KW81"/>
    </source>
</evidence>
<dbReference type="PANTHER" id="PTHR10635:SF3">
    <property type="entry name" value="COATOMER SUBUNIT BETA-1"/>
    <property type="match status" value="1"/>
</dbReference>
<accession>A0A1D6KW81</accession>
<proteinExistence type="evidence at protein level"/>
<gene>
    <name evidence="3" type="primary">LOC103643632</name>
    <name evidence="2" type="ORF">ZEAMMB73_Zm00001d033097</name>
</gene>
<dbReference type="PaxDb" id="4577-GRMZM2G012071_P01"/>
<dbReference type="OrthoDB" id="668263at2759"/>
<dbReference type="Gramene" id="Zm00001eb049180_T001">
    <property type="protein sequence ID" value="Zm00001eb049180_P001"/>
    <property type="gene ID" value="Zm00001eb049180"/>
</dbReference>
<dbReference type="GeneID" id="103643632"/>
<sequence length="516" mass="56970">MENTKPCSDFGMIMADLESENPVTNVAAMNRASELIAEGKLPEPQLLRRLISCLASNLEKPDHESAVKRKVHLTLEAIREAITSNRVNIESPARGEALHAIWCCFMDEGLRCLRQHESMVRMWTVQDQLAAVKTLCATFRRSPVNIKNIRCVTTFAALMLSPYTTVARACEDALLSLPSIPGFAFAIARAYCHIIIAMPPESSPEISSAAAVLGRLNQISMATVEGDHRGFGDLAMDVLGDALANRNLPVRKKALNLVASLLTPRNVCDVLGLLNSELVVAASANLQIEYRQMLEKAIRECHSAHPGSILEFTLDPKYAVFTDCIRYTMDIMNSNPLLRVQLLKGLLRMLRHVRSPPVCAAAVWIISVFSESPVEVDDAIAALSCLFKDLLDRRKIEKQILGSEMEDEYVLPTEYYGVTTARGAQGERQQRPWLVEMDELLFVRIGLTRQADGSYDIASSSKQSSSSARHADRPPSLELTDNLAFLVHSGDSLLADFVQDMLSELVVKAQSCSESV</sequence>
<reference evidence="3" key="3">
    <citation type="submission" date="2021-05" db="UniProtKB">
        <authorList>
            <consortium name="EnsemblPlants"/>
        </authorList>
    </citation>
    <scope>IDENTIFICATION</scope>
    <source>
        <strain evidence="3">cv. B73</strain>
    </source>
</reference>
<feature type="region of interest" description="Disordered" evidence="1">
    <location>
        <begin position="456"/>
        <end position="475"/>
    </location>
</feature>
<dbReference type="IntAct" id="A0A1D6KW81">
    <property type="interactions" value="4"/>
</dbReference>
<evidence type="ECO:0000256" key="1">
    <source>
        <dbReference type="SAM" id="MobiDB-lite"/>
    </source>
</evidence>
<dbReference type="OMA" id="ICYIKDI"/>
<dbReference type="Proteomes" id="UP000007305">
    <property type="component" value="Chromosome 1"/>
</dbReference>
<dbReference type="AlphaFoldDB" id="A0A1D6KW81"/>
<dbReference type="SUPFAM" id="SSF48371">
    <property type="entry name" value="ARM repeat"/>
    <property type="match status" value="1"/>
</dbReference>
<evidence type="ECO:0000313" key="3">
    <source>
        <dbReference type="EnsemblPlants" id="Zm00001eb049180_P001"/>
    </source>
</evidence>
<evidence type="ECO:0000313" key="2">
    <source>
        <dbReference type="EMBL" id="ONM06736.1"/>
    </source>
</evidence>
<dbReference type="GO" id="GO:0030126">
    <property type="term" value="C:COPI vesicle coat"/>
    <property type="evidence" value="ECO:0000318"/>
    <property type="project" value="GO_Central"/>
</dbReference>
<keyword evidence="4" id="KW-1185">Reference proteome</keyword>
<protein>
    <submittedName>
        <fullName evidence="2">Coatomer subunit beta-1</fullName>
    </submittedName>
</protein>
<dbReference type="ExpressionAtlas" id="A0A1D6KW81">
    <property type="expression patterns" value="baseline and differential"/>
</dbReference>
<dbReference type="PANTHER" id="PTHR10635">
    <property type="entry name" value="COATOMER SUBUNIT BETA"/>
    <property type="match status" value="1"/>
</dbReference>
<dbReference type="GO" id="GO:0006891">
    <property type="term" value="P:intra-Golgi vesicle-mediated transport"/>
    <property type="evidence" value="ECO:0000318"/>
    <property type="project" value="GO_Central"/>
</dbReference>
<evidence type="ECO:0000313" key="4">
    <source>
        <dbReference type="Proteomes" id="UP000007305"/>
    </source>
</evidence>
<organism evidence="3 4">
    <name type="scientific">Zea mays</name>
    <name type="common">Maize</name>
    <dbReference type="NCBI Taxonomy" id="4577"/>
    <lineage>
        <taxon>Eukaryota</taxon>
        <taxon>Viridiplantae</taxon>
        <taxon>Streptophyta</taxon>
        <taxon>Embryophyta</taxon>
        <taxon>Tracheophyta</taxon>
        <taxon>Spermatophyta</taxon>
        <taxon>Magnoliopsida</taxon>
        <taxon>Liliopsida</taxon>
        <taxon>Poales</taxon>
        <taxon>Poaceae</taxon>
        <taxon>PACMAD clade</taxon>
        <taxon>Panicoideae</taxon>
        <taxon>Andropogonodae</taxon>
        <taxon>Andropogoneae</taxon>
        <taxon>Tripsacinae</taxon>
        <taxon>Zea</taxon>
    </lineage>
</organism>